<sequence>MTMRGTYDSALVCISILIAIVASYAALDLASRVRASDGWLRRAWLATAGIAMGGGIWAMHFVAMLAFRMPGMEVGYDFSLTFLSLAVAILVTGWGFTVMARAPGAIMPLFAAGLFMGLGIVTMHYLGMAAMRMNAVLSYDPLWLGISILIAVGAATAALWLVSRDRHHVERFGAAALMGSAVAGMHFAGMRATIFSHIPGADHMPGGAAVSQSTLAVAVSTAAFLILFLTLVAAMFDRRFAQLAEREAAALRQSEERFRSLYRATPLPLHALDRAGHIEHVSNAWLELLGYARKEVLGRPLTDFLSEPSARQMLQQDWPALLRDGSLAPRDYRMVAKAGDFLDVVSAARVEQDSTGQFLHVVGGLTDVTGRKRAEEALRQAQKLEAIGQLTGGIAHDFNNLLAVILGNLGLLRKKLLEDPKSLHLLESAIEGAQRGASLTQRLLAFARRQDLRPAAVHVPELVRGMADLLQRSLGPTIRVEMRFPLDLSAARVDAHQLEMALVNLAVNARDAMPGGGVFDISAAEQTLAQGEVEDLSAGRYVKVAIADNGTGMDEEILSRAVDPFFTTKGVGKGTGLGLSMVQGLAAQSGGRLVLRSAVGRGTTAELYLPVAERAPAPVPVIDTAKVERRAWPMRIIVVDDDPLVLANAVAMLDDLGHHVLPAAAGAEALSILKDDDGIELVITDQLMPGMTGLELHEAIRIGHPNLPVLLISGLADLDPETLNDVQLLPKPFTQDALATAIQQIASAALVPLKRRGGAV</sequence>
<dbReference type="SMART" id="SM00388">
    <property type="entry name" value="HisKA"/>
    <property type="match status" value="1"/>
</dbReference>
<evidence type="ECO:0000259" key="8">
    <source>
        <dbReference type="PROSITE" id="PS50112"/>
    </source>
</evidence>
<evidence type="ECO:0000256" key="2">
    <source>
        <dbReference type="ARBA" id="ARBA00012438"/>
    </source>
</evidence>
<dbReference type="SMART" id="SM00387">
    <property type="entry name" value="HATPase_c"/>
    <property type="match status" value="1"/>
</dbReference>
<evidence type="ECO:0000313" key="11">
    <source>
        <dbReference type="EMBL" id="MDT9600704.1"/>
    </source>
</evidence>
<dbReference type="Pfam" id="PF00512">
    <property type="entry name" value="HisKA"/>
    <property type="match status" value="1"/>
</dbReference>
<comment type="caution">
    <text evidence="11">The sequence shown here is derived from an EMBL/GenBank/DDBJ whole genome shotgun (WGS) entry which is preliminary data.</text>
</comment>
<dbReference type="CDD" id="cd00082">
    <property type="entry name" value="HisKA"/>
    <property type="match status" value="1"/>
</dbReference>
<dbReference type="SMART" id="SM00448">
    <property type="entry name" value="REC"/>
    <property type="match status" value="1"/>
</dbReference>
<organism evidence="11 12">
    <name type="scientific">Sphingosinicella rhizophila</name>
    <dbReference type="NCBI Taxonomy" id="3050082"/>
    <lineage>
        <taxon>Bacteria</taxon>
        <taxon>Pseudomonadati</taxon>
        <taxon>Pseudomonadota</taxon>
        <taxon>Alphaproteobacteria</taxon>
        <taxon>Sphingomonadales</taxon>
        <taxon>Sphingosinicellaceae</taxon>
        <taxon>Sphingosinicella</taxon>
    </lineage>
</organism>
<dbReference type="RefSeq" id="WP_315728115.1">
    <property type="nucleotide sequence ID" value="NZ_JAVUPU010000011.1"/>
</dbReference>
<feature type="modified residue" description="4-aspartylphosphate" evidence="4">
    <location>
        <position position="685"/>
    </location>
</feature>
<dbReference type="InterPro" id="IPR003661">
    <property type="entry name" value="HisK_dim/P_dom"/>
</dbReference>
<dbReference type="InterPro" id="IPR005330">
    <property type="entry name" value="MHYT_dom"/>
</dbReference>
<dbReference type="InterPro" id="IPR000014">
    <property type="entry name" value="PAS"/>
</dbReference>
<accession>A0ABU3QBE3</accession>
<dbReference type="InterPro" id="IPR036890">
    <property type="entry name" value="HATPase_C_sf"/>
</dbReference>
<keyword evidence="5" id="KW-1133">Transmembrane helix</keyword>
<feature type="domain" description="PAS" evidence="8">
    <location>
        <begin position="254"/>
        <end position="325"/>
    </location>
</feature>
<dbReference type="Gene3D" id="3.30.450.20">
    <property type="entry name" value="PAS domain"/>
    <property type="match status" value="1"/>
</dbReference>
<evidence type="ECO:0000256" key="5">
    <source>
        <dbReference type="PROSITE-ProRule" id="PRU00244"/>
    </source>
</evidence>
<dbReference type="NCBIfam" id="TIGR00229">
    <property type="entry name" value="sensory_box"/>
    <property type="match status" value="1"/>
</dbReference>
<dbReference type="Pfam" id="PF00072">
    <property type="entry name" value="Response_reg"/>
    <property type="match status" value="1"/>
</dbReference>
<dbReference type="SUPFAM" id="SSF55874">
    <property type="entry name" value="ATPase domain of HSP90 chaperone/DNA topoisomerase II/histidine kinase"/>
    <property type="match status" value="1"/>
</dbReference>
<protein>
    <recommendedName>
        <fullName evidence="2">histidine kinase</fullName>
        <ecNumber evidence="2">2.7.13.3</ecNumber>
    </recommendedName>
</protein>
<dbReference type="EC" id="2.7.13.3" evidence="2"/>
<dbReference type="InterPro" id="IPR036097">
    <property type="entry name" value="HisK_dim/P_sf"/>
</dbReference>
<dbReference type="PROSITE" id="PS50110">
    <property type="entry name" value="RESPONSE_REGULATORY"/>
    <property type="match status" value="1"/>
</dbReference>
<dbReference type="PANTHER" id="PTHR43065">
    <property type="entry name" value="SENSOR HISTIDINE KINASE"/>
    <property type="match status" value="1"/>
</dbReference>
<dbReference type="Pfam" id="PF13426">
    <property type="entry name" value="PAS_9"/>
    <property type="match status" value="1"/>
</dbReference>
<dbReference type="InterPro" id="IPR003594">
    <property type="entry name" value="HATPase_dom"/>
</dbReference>
<feature type="domain" description="PAC" evidence="9">
    <location>
        <begin position="328"/>
        <end position="380"/>
    </location>
</feature>
<dbReference type="Gene3D" id="3.30.565.10">
    <property type="entry name" value="Histidine kinase-like ATPase, C-terminal domain"/>
    <property type="match status" value="1"/>
</dbReference>
<keyword evidence="12" id="KW-1185">Reference proteome</keyword>
<dbReference type="Gene3D" id="1.10.287.130">
    <property type="match status" value="1"/>
</dbReference>
<dbReference type="CDD" id="cd00130">
    <property type="entry name" value="PAS"/>
    <property type="match status" value="1"/>
</dbReference>
<feature type="domain" description="Response regulatory" evidence="7">
    <location>
        <begin position="635"/>
        <end position="746"/>
    </location>
</feature>
<reference evidence="11 12" key="1">
    <citation type="submission" date="2023-05" db="EMBL/GenBank/DDBJ databases">
        <authorList>
            <person name="Guo Y."/>
        </authorList>
    </citation>
    <scope>NUCLEOTIDE SEQUENCE [LARGE SCALE GENOMIC DNA]</scope>
    <source>
        <strain evidence="11 12">GR2756</strain>
    </source>
</reference>
<evidence type="ECO:0000259" key="6">
    <source>
        <dbReference type="PROSITE" id="PS50109"/>
    </source>
</evidence>
<evidence type="ECO:0000259" key="10">
    <source>
        <dbReference type="PROSITE" id="PS50924"/>
    </source>
</evidence>
<dbReference type="InterPro" id="IPR035965">
    <property type="entry name" value="PAS-like_dom_sf"/>
</dbReference>
<keyword evidence="5" id="KW-0812">Transmembrane</keyword>
<dbReference type="SUPFAM" id="SSF52172">
    <property type="entry name" value="CheY-like"/>
    <property type="match status" value="1"/>
</dbReference>
<dbReference type="PROSITE" id="PS50924">
    <property type="entry name" value="MHYT"/>
    <property type="match status" value="1"/>
</dbReference>
<evidence type="ECO:0000313" key="12">
    <source>
        <dbReference type="Proteomes" id="UP001259572"/>
    </source>
</evidence>
<dbReference type="Gene3D" id="3.40.50.2300">
    <property type="match status" value="1"/>
</dbReference>
<feature type="domain" description="MHYT" evidence="10">
    <location>
        <begin position="7"/>
        <end position="196"/>
    </location>
</feature>
<feature type="transmembrane region" description="Helical" evidence="5">
    <location>
        <begin position="142"/>
        <end position="162"/>
    </location>
</feature>
<feature type="transmembrane region" description="Helical" evidence="5">
    <location>
        <begin position="78"/>
        <end position="97"/>
    </location>
</feature>
<feature type="transmembrane region" description="Helical" evidence="5">
    <location>
        <begin position="43"/>
        <end position="66"/>
    </location>
</feature>
<keyword evidence="3 4" id="KW-0597">Phosphoprotein</keyword>
<keyword evidence="5" id="KW-0472">Membrane</keyword>
<feature type="domain" description="Histidine kinase" evidence="6">
    <location>
        <begin position="393"/>
        <end position="613"/>
    </location>
</feature>
<dbReference type="PROSITE" id="PS50112">
    <property type="entry name" value="PAS"/>
    <property type="match status" value="1"/>
</dbReference>
<dbReference type="InterPro" id="IPR005467">
    <property type="entry name" value="His_kinase_dom"/>
</dbReference>
<feature type="transmembrane region" description="Helical" evidence="5">
    <location>
        <begin position="215"/>
        <end position="236"/>
    </location>
</feature>
<dbReference type="InterPro" id="IPR004358">
    <property type="entry name" value="Sig_transdc_His_kin-like_C"/>
</dbReference>
<proteinExistence type="predicted"/>
<dbReference type="Pfam" id="PF03707">
    <property type="entry name" value="MHYT"/>
    <property type="match status" value="3"/>
</dbReference>
<dbReference type="EMBL" id="JAVUPU010000011">
    <property type="protein sequence ID" value="MDT9600704.1"/>
    <property type="molecule type" value="Genomic_DNA"/>
</dbReference>
<name>A0ABU3QBE3_9SPHN</name>
<gene>
    <name evidence="11" type="ORF">RQX22_17215</name>
</gene>
<dbReference type="SUPFAM" id="SSF55785">
    <property type="entry name" value="PYP-like sensor domain (PAS domain)"/>
    <property type="match status" value="1"/>
</dbReference>
<comment type="catalytic activity">
    <reaction evidence="1">
        <text>ATP + protein L-histidine = ADP + protein N-phospho-L-histidine.</text>
        <dbReference type="EC" id="2.7.13.3"/>
    </reaction>
</comment>
<evidence type="ECO:0000256" key="1">
    <source>
        <dbReference type="ARBA" id="ARBA00000085"/>
    </source>
</evidence>
<dbReference type="PROSITE" id="PS50113">
    <property type="entry name" value="PAC"/>
    <property type="match status" value="1"/>
</dbReference>
<dbReference type="SUPFAM" id="SSF47384">
    <property type="entry name" value="Homodimeric domain of signal transducing histidine kinase"/>
    <property type="match status" value="1"/>
</dbReference>
<dbReference type="Pfam" id="PF02518">
    <property type="entry name" value="HATPase_c"/>
    <property type="match status" value="1"/>
</dbReference>
<feature type="transmembrane region" description="Helical" evidence="5">
    <location>
        <begin position="174"/>
        <end position="195"/>
    </location>
</feature>
<dbReference type="SMART" id="SM00091">
    <property type="entry name" value="PAS"/>
    <property type="match status" value="1"/>
</dbReference>
<dbReference type="InterPro" id="IPR000700">
    <property type="entry name" value="PAS-assoc_C"/>
</dbReference>
<dbReference type="Proteomes" id="UP001259572">
    <property type="component" value="Unassembled WGS sequence"/>
</dbReference>
<evidence type="ECO:0000256" key="3">
    <source>
        <dbReference type="ARBA" id="ARBA00022553"/>
    </source>
</evidence>
<dbReference type="PANTHER" id="PTHR43065:SF49">
    <property type="entry name" value="HISTIDINE KINASE"/>
    <property type="match status" value="1"/>
</dbReference>
<dbReference type="PROSITE" id="PS50109">
    <property type="entry name" value="HIS_KIN"/>
    <property type="match status" value="1"/>
</dbReference>
<evidence type="ECO:0000256" key="4">
    <source>
        <dbReference type="PROSITE-ProRule" id="PRU00169"/>
    </source>
</evidence>
<feature type="transmembrane region" description="Helical" evidence="5">
    <location>
        <begin position="6"/>
        <end position="31"/>
    </location>
</feature>
<evidence type="ECO:0000259" key="7">
    <source>
        <dbReference type="PROSITE" id="PS50110"/>
    </source>
</evidence>
<feature type="transmembrane region" description="Helical" evidence="5">
    <location>
        <begin position="109"/>
        <end position="130"/>
    </location>
</feature>
<evidence type="ECO:0000259" key="9">
    <source>
        <dbReference type="PROSITE" id="PS50113"/>
    </source>
</evidence>
<dbReference type="InterPro" id="IPR001789">
    <property type="entry name" value="Sig_transdc_resp-reg_receiver"/>
</dbReference>
<dbReference type="InterPro" id="IPR011006">
    <property type="entry name" value="CheY-like_superfamily"/>
</dbReference>
<dbReference type="PRINTS" id="PR00344">
    <property type="entry name" value="BCTRLSENSOR"/>
</dbReference>